<accession>A0A7W9B159</accession>
<evidence type="ECO:0000313" key="1">
    <source>
        <dbReference type="EMBL" id="MBB5704312.1"/>
    </source>
</evidence>
<sequence>MSQRIGNALIITGCVLLALAWIFTPVACVMGRY</sequence>
<name>A0A7W9B159_9HYPH</name>
<organism evidence="1 2">
    <name type="scientific">Brucella daejeonensis</name>
    <dbReference type="NCBI Taxonomy" id="659015"/>
    <lineage>
        <taxon>Bacteria</taxon>
        <taxon>Pseudomonadati</taxon>
        <taxon>Pseudomonadota</taxon>
        <taxon>Alphaproteobacteria</taxon>
        <taxon>Hyphomicrobiales</taxon>
        <taxon>Brucellaceae</taxon>
        <taxon>Brucella/Ochrobactrum group</taxon>
        <taxon>Brucella</taxon>
    </lineage>
</organism>
<keyword evidence="2" id="KW-1185">Reference proteome</keyword>
<reference evidence="1 2" key="1">
    <citation type="submission" date="2020-08" db="EMBL/GenBank/DDBJ databases">
        <title>Genomic Encyclopedia of Type Strains, Phase IV (KMG-IV): sequencing the most valuable type-strain genomes for metagenomic binning, comparative biology and taxonomic classification.</title>
        <authorList>
            <person name="Goeker M."/>
        </authorList>
    </citation>
    <scope>NUCLEOTIDE SEQUENCE [LARGE SCALE GENOMIC DNA]</scope>
    <source>
        <strain evidence="1 2">DSM 26944</strain>
    </source>
</reference>
<dbReference type="Proteomes" id="UP000555546">
    <property type="component" value="Unassembled WGS sequence"/>
</dbReference>
<evidence type="ECO:0000313" key="2">
    <source>
        <dbReference type="Proteomes" id="UP000555546"/>
    </source>
</evidence>
<protein>
    <submittedName>
        <fullName evidence="1">Uncharacterized protein</fullName>
    </submittedName>
</protein>
<dbReference type="AlphaFoldDB" id="A0A7W9B159"/>
<gene>
    <name evidence="1" type="ORF">FHS76_004229</name>
</gene>
<proteinExistence type="predicted"/>
<dbReference type="EMBL" id="JACIJG010000027">
    <property type="protein sequence ID" value="MBB5704312.1"/>
    <property type="molecule type" value="Genomic_DNA"/>
</dbReference>
<comment type="caution">
    <text evidence="1">The sequence shown here is derived from an EMBL/GenBank/DDBJ whole genome shotgun (WGS) entry which is preliminary data.</text>
</comment>